<evidence type="ECO:0000313" key="3">
    <source>
        <dbReference type="Proteomes" id="UP000598032"/>
    </source>
</evidence>
<dbReference type="SUPFAM" id="SSF53448">
    <property type="entry name" value="Nucleotide-diphospho-sugar transferases"/>
    <property type="match status" value="1"/>
</dbReference>
<sequence>MTTVSILVPAYKPEYLQKAIISAQTQSFRDIEILVGDDNADGRLRDVVACFDDSRIRYFHHGFQDGLQNSRRLWERCTGKYVKWLYDDDILMPSSVQTLLDALVSNPDALMAFHERVFIDGNDKVVHVPSPLIPAGQGARIDRDFLVQNMVVDANNFIGEPSNVMLARDKVDISTVMRYRSWGVKFLNDVAMYLNLAERAPLVLAGGYHSCFRKHEAQNSSGASPMIAAGYYEWEVMIRGEAAAGRFPGAAFARAKERLKEIYTHGVEIRGIRELQILSSNLDEITESPAGGLFDSPRFLDGIANVQKMIAARTNA</sequence>
<keyword evidence="3" id="KW-1185">Reference proteome</keyword>
<reference evidence="2 3" key="1">
    <citation type="submission" date="2020-10" db="EMBL/GenBank/DDBJ databases">
        <authorList>
            <person name="Peeters C."/>
        </authorList>
    </citation>
    <scope>NUCLEOTIDE SEQUENCE [LARGE SCALE GENOMIC DNA]</scope>
    <source>
        <strain evidence="2 3">LMG 28140</strain>
    </source>
</reference>
<comment type="caution">
    <text evidence="2">The sequence shown here is derived from an EMBL/GenBank/DDBJ whole genome shotgun (WGS) entry which is preliminary data.</text>
</comment>
<evidence type="ECO:0000313" key="2">
    <source>
        <dbReference type="EMBL" id="CAD6540161.1"/>
    </source>
</evidence>
<gene>
    <name evidence="2" type="ORF">LMG28140_03466</name>
</gene>
<dbReference type="InterPro" id="IPR029044">
    <property type="entry name" value="Nucleotide-diphossugar_trans"/>
</dbReference>
<dbReference type="Pfam" id="PF00535">
    <property type="entry name" value="Glycos_transf_2"/>
    <property type="match status" value="1"/>
</dbReference>
<organism evidence="2 3">
    <name type="scientific">Paraburkholderia metrosideri</name>
    <dbReference type="NCBI Taxonomy" id="580937"/>
    <lineage>
        <taxon>Bacteria</taxon>
        <taxon>Pseudomonadati</taxon>
        <taxon>Pseudomonadota</taxon>
        <taxon>Betaproteobacteria</taxon>
        <taxon>Burkholderiales</taxon>
        <taxon>Burkholderiaceae</taxon>
        <taxon>Paraburkholderia</taxon>
    </lineage>
</organism>
<name>A0ABN7HVJ3_9BURK</name>
<proteinExistence type="predicted"/>
<accession>A0ABN7HVJ3</accession>
<dbReference type="Proteomes" id="UP000598032">
    <property type="component" value="Unassembled WGS sequence"/>
</dbReference>
<protein>
    <recommendedName>
        <fullName evidence="1">Glycosyltransferase 2-like domain-containing protein</fullName>
    </recommendedName>
</protein>
<feature type="domain" description="Glycosyltransferase 2-like" evidence="1">
    <location>
        <begin position="5"/>
        <end position="125"/>
    </location>
</feature>
<dbReference type="EMBL" id="CAJHCP010000007">
    <property type="protein sequence ID" value="CAD6540161.1"/>
    <property type="molecule type" value="Genomic_DNA"/>
</dbReference>
<dbReference type="InterPro" id="IPR001173">
    <property type="entry name" value="Glyco_trans_2-like"/>
</dbReference>
<dbReference type="Gene3D" id="3.90.550.10">
    <property type="entry name" value="Spore Coat Polysaccharide Biosynthesis Protein SpsA, Chain A"/>
    <property type="match status" value="1"/>
</dbReference>
<evidence type="ECO:0000259" key="1">
    <source>
        <dbReference type="Pfam" id="PF00535"/>
    </source>
</evidence>
<dbReference type="RefSeq" id="WP_201643495.1">
    <property type="nucleotide sequence ID" value="NZ_CAJHCP010000007.1"/>
</dbReference>